<dbReference type="EMBL" id="LR797080">
    <property type="protein sequence ID" value="CAB4185228.1"/>
    <property type="molecule type" value="Genomic_DNA"/>
</dbReference>
<dbReference type="EMBL" id="LR796915">
    <property type="protein sequence ID" value="CAB4174065.1"/>
    <property type="molecule type" value="Genomic_DNA"/>
</dbReference>
<reference evidence="6" key="1">
    <citation type="submission" date="2020-05" db="EMBL/GenBank/DDBJ databases">
        <authorList>
            <person name="Chiriac C."/>
            <person name="Salcher M."/>
            <person name="Ghai R."/>
            <person name="Kavagutti S V."/>
        </authorList>
    </citation>
    <scope>NUCLEOTIDE SEQUENCE</scope>
</reference>
<evidence type="ECO:0000313" key="3">
    <source>
        <dbReference type="EMBL" id="CAB4174065.1"/>
    </source>
</evidence>
<evidence type="ECO:0000313" key="9">
    <source>
        <dbReference type="EMBL" id="CAB5231460.1"/>
    </source>
</evidence>
<proteinExistence type="predicted"/>
<evidence type="ECO:0000313" key="7">
    <source>
        <dbReference type="EMBL" id="CAB4192354.1"/>
    </source>
</evidence>
<dbReference type="EMBL" id="LR797131">
    <property type="protein sequence ID" value="CAB4188993.1"/>
    <property type="molecule type" value="Genomic_DNA"/>
</dbReference>
<accession>A0A6J5QX15</accession>
<dbReference type="EMBL" id="LR796551">
    <property type="protein sequence ID" value="CAB4151087.1"/>
    <property type="molecule type" value="Genomic_DNA"/>
</dbReference>
<dbReference type="EMBL" id="LR796983">
    <property type="protein sequence ID" value="CAB4179768.1"/>
    <property type="molecule type" value="Genomic_DNA"/>
</dbReference>
<dbReference type="EMBL" id="LR797188">
    <property type="protein sequence ID" value="CAB4192354.1"/>
    <property type="molecule type" value="Genomic_DNA"/>
</dbReference>
<evidence type="ECO:0000313" key="8">
    <source>
        <dbReference type="EMBL" id="CAB4217788.1"/>
    </source>
</evidence>
<organism evidence="6">
    <name type="scientific">uncultured Caudovirales phage</name>
    <dbReference type="NCBI Taxonomy" id="2100421"/>
    <lineage>
        <taxon>Viruses</taxon>
        <taxon>Duplodnaviria</taxon>
        <taxon>Heunggongvirae</taxon>
        <taxon>Uroviricota</taxon>
        <taxon>Caudoviricetes</taxon>
        <taxon>Peduoviridae</taxon>
        <taxon>Maltschvirus</taxon>
        <taxon>Maltschvirus maltsch</taxon>
    </lineage>
</organism>
<dbReference type="EMBL" id="LR797455">
    <property type="protein sequence ID" value="CAB4217788.1"/>
    <property type="molecule type" value="Genomic_DNA"/>
</dbReference>
<protein>
    <submittedName>
        <fullName evidence="6">Uncharacterized protein</fullName>
    </submittedName>
</protein>
<dbReference type="EMBL" id="LR798431">
    <property type="protein sequence ID" value="CAB5231460.1"/>
    <property type="molecule type" value="Genomic_DNA"/>
</dbReference>
<gene>
    <name evidence="4" type="ORF">UFOVP1032_88</name>
    <name evidence="5" type="ORF">UFOVP1125_4</name>
    <name evidence="6" type="ORF">UFOVP1173_102</name>
    <name evidence="7" type="ORF">UFOVP1241_20</name>
    <name evidence="8" type="ORF">UFOVP1491_88</name>
    <name evidence="9" type="ORF">UFOVP1579_88</name>
    <name evidence="1" type="ORF">UFOVP485_33</name>
    <name evidence="2" type="ORF">UFOVP575_137</name>
    <name evidence="3" type="ORF">UFOVP963_23</name>
</gene>
<dbReference type="EMBL" id="LR796457">
    <property type="protein sequence ID" value="CAB4145727.1"/>
    <property type="molecule type" value="Genomic_DNA"/>
</dbReference>
<evidence type="ECO:0000313" key="6">
    <source>
        <dbReference type="EMBL" id="CAB4188993.1"/>
    </source>
</evidence>
<evidence type="ECO:0000313" key="2">
    <source>
        <dbReference type="EMBL" id="CAB4151087.1"/>
    </source>
</evidence>
<evidence type="ECO:0000313" key="1">
    <source>
        <dbReference type="EMBL" id="CAB4145727.1"/>
    </source>
</evidence>
<evidence type="ECO:0000313" key="5">
    <source>
        <dbReference type="EMBL" id="CAB4185228.1"/>
    </source>
</evidence>
<name>A0A6J5QX15_9CAUD</name>
<sequence length="314" mass="35412">MIEVANGSLHNIDLIILNDQVPTDADGSVTVYLKNADTDGDIRSATAVNVEDDEGHYTFKLNPSDTSVDRMLLVEWSYVLDSEAVLQKEFINVATPYASPGEIVDELGLGAEASDINYFPYERLKTAERLARIQINNYTGRNFGKRTGSQNVYGKGSDTLIFPEQMISFNKVEQDDIVRYDSDEDYNTFGFDVTLTETRQGLRIVNGSQLDVQDSESPPTVYWNPVTYKFRDNSRFKIYGIIGYSYVPAEIKQAAFLLINDHLYNDSLWRQKYIDEIDTGQMKFKMRDSAFSGTGNLIADDILDTFKSVGIVVI</sequence>
<evidence type="ECO:0000313" key="4">
    <source>
        <dbReference type="EMBL" id="CAB4179768.1"/>
    </source>
</evidence>